<dbReference type="InterPro" id="IPR016181">
    <property type="entry name" value="Acyl_CoA_acyltransferase"/>
</dbReference>
<dbReference type="EMBL" id="DF977448">
    <property type="protein sequence ID" value="GAP86165.1"/>
    <property type="molecule type" value="Genomic_DNA"/>
</dbReference>
<dbReference type="OrthoDB" id="61870at2759"/>
<dbReference type="Proteomes" id="UP000054516">
    <property type="component" value="Unassembled WGS sequence"/>
</dbReference>
<dbReference type="AlphaFoldDB" id="A0A1W2TDU7"/>
<evidence type="ECO:0000313" key="3">
    <source>
        <dbReference type="Proteomes" id="UP000054516"/>
    </source>
</evidence>
<keyword evidence="3" id="KW-1185">Reference proteome</keyword>
<organism evidence="2">
    <name type="scientific">Rosellinia necatrix</name>
    <name type="common">White root-rot fungus</name>
    <dbReference type="NCBI Taxonomy" id="77044"/>
    <lineage>
        <taxon>Eukaryota</taxon>
        <taxon>Fungi</taxon>
        <taxon>Dikarya</taxon>
        <taxon>Ascomycota</taxon>
        <taxon>Pezizomycotina</taxon>
        <taxon>Sordariomycetes</taxon>
        <taxon>Xylariomycetidae</taxon>
        <taxon>Xylariales</taxon>
        <taxon>Xylariaceae</taxon>
        <taxon>Rosellinia</taxon>
    </lineage>
</organism>
<feature type="region of interest" description="Disordered" evidence="1">
    <location>
        <begin position="104"/>
        <end position="124"/>
    </location>
</feature>
<protein>
    <submittedName>
        <fullName evidence="2">Putative gnat family protein</fullName>
    </submittedName>
</protein>
<accession>A0A1W2TDU7</accession>
<dbReference type="OMA" id="DEMPIAW"/>
<evidence type="ECO:0000313" key="2">
    <source>
        <dbReference type="EMBL" id="GAP86165.1"/>
    </source>
</evidence>
<dbReference type="PANTHER" id="PTHR20958">
    <property type="entry name" value="GLYCINE N-ACYLTRANSFERASE-LIKE PROTEIN"/>
    <property type="match status" value="1"/>
</dbReference>
<evidence type="ECO:0000256" key="1">
    <source>
        <dbReference type="SAM" id="MobiDB-lite"/>
    </source>
</evidence>
<dbReference type="PANTHER" id="PTHR20958:SF6">
    <property type="entry name" value="GLYCINE N-ACYLTRANSFERASE-LIKE PROTEIN"/>
    <property type="match status" value="1"/>
</dbReference>
<gene>
    <name evidence="2" type="ORF">SAMD00023353_0302980</name>
</gene>
<sequence>MNREVTVYTTPPEALVELLTKSHPLHSLPLIRRLRFTGFPGGITENTKILWSSTAAIEDHLAAAVTGHTLRERIPFAAAYLDFSRAPETELWIYSSMEQRLVGGKAEEKGGEGERVNDRDCERERERQEEEIAAAAGLLRRVKHEQDLYFAAGSARGSPAAVLVGSMHEVLRERLAAAGMAFDSTRVYDKWFFKPSELPDIELPDDPGDERRWVWDAVRPEDIPFAIASTKVPRREHTMRLLPSRALYLDDGTLVAWAFLGPDSSLSSLHCEEPYRGRGIAKAVAVRVLRDHLKDYGDDDGYGWADVALDNAQSQGVCRSLNGKVKWRTSWNRLNLAQSFSINKTHKSRTFL</sequence>
<dbReference type="SUPFAM" id="SSF55729">
    <property type="entry name" value="Acyl-CoA N-acyltransferases (Nat)"/>
    <property type="match status" value="1"/>
</dbReference>
<reference evidence="2" key="1">
    <citation type="submission" date="2016-03" db="EMBL/GenBank/DDBJ databases">
        <title>Draft genome sequence of Rosellinia necatrix.</title>
        <authorList>
            <person name="Kanematsu S."/>
        </authorList>
    </citation>
    <scope>NUCLEOTIDE SEQUENCE [LARGE SCALE GENOMIC DNA]</scope>
    <source>
        <strain evidence="2">W97</strain>
    </source>
</reference>
<dbReference type="InterPro" id="IPR053225">
    <property type="entry name" value="Acyl-CoA_N-acyltransferase"/>
</dbReference>
<dbReference type="STRING" id="77044.A0A1W2TDU7"/>
<feature type="compositionally biased region" description="Basic and acidic residues" evidence="1">
    <location>
        <begin position="105"/>
        <end position="124"/>
    </location>
</feature>
<proteinExistence type="predicted"/>
<dbReference type="Gene3D" id="3.40.630.30">
    <property type="match status" value="1"/>
</dbReference>
<name>A0A1W2TDU7_ROSNE</name>